<name>A0ABR4BGM3_9LECA</name>
<comment type="caution">
    <text evidence="1">The sequence shown here is derived from an EMBL/GenBank/DDBJ whole genome shotgun (WGS) entry which is preliminary data.</text>
</comment>
<proteinExistence type="predicted"/>
<gene>
    <name evidence="1" type="ORF">ABVK25_002714</name>
</gene>
<accession>A0ABR4BGM3</accession>
<reference evidence="1 2" key="1">
    <citation type="submission" date="2024-09" db="EMBL/GenBank/DDBJ databases">
        <title>Rethinking Asexuality: The Enigmatic Case of Functional Sexual Genes in Lepraria (Stereocaulaceae).</title>
        <authorList>
            <person name="Doellman M."/>
            <person name="Sun Y."/>
            <person name="Barcenas-Pena A."/>
            <person name="Lumbsch H.T."/>
            <person name="Grewe F."/>
        </authorList>
    </citation>
    <scope>NUCLEOTIDE SEQUENCE [LARGE SCALE GENOMIC DNA]</scope>
    <source>
        <strain evidence="1 2">Grewe 0041</strain>
    </source>
</reference>
<dbReference type="EMBL" id="JBHFEH010000006">
    <property type="protein sequence ID" value="KAL2056975.1"/>
    <property type="molecule type" value="Genomic_DNA"/>
</dbReference>
<evidence type="ECO:0000313" key="1">
    <source>
        <dbReference type="EMBL" id="KAL2056975.1"/>
    </source>
</evidence>
<keyword evidence="2" id="KW-1185">Reference proteome</keyword>
<organism evidence="1 2">
    <name type="scientific">Lepraria finkii</name>
    <dbReference type="NCBI Taxonomy" id="1340010"/>
    <lineage>
        <taxon>Eukaryota</taxon>
        <taxon>Fungi</taxon>
        <taxon>Dikarya</taxon>
        <taxon>Ascomycota</taxon>
        <taxon>Pezizomycotina</taxon>
        <taxon>Lecanoromycetes</taxon>
        <taxon>OSLEUM clade</taxon>
        <taxon>Lecanoromycetidae</taxon>
        <taxon>Lecanorales</taxon>
        <taxon>Lecanorineae</taxon>
        <taxon>Stereocaulaceae</taxon>
        <taxon>Lepraria</taxon>
    </lineage>
</organism>
<dbReference type="Proteomes" id="UP001590951">
    <property type="component" value="Unassembled WGS sequence"/>
</dbReference>
<evidence type="ECO:0000313" key="2">
    <source>
        <dbReference type="Proteomes" id="UP001590951"/>
    </source>
</evidence>
<protein>
    <submittedName>
        <fullName evidence="1">Uncharacterized protein</fullName>
    </submittedName>
</protein>
<sequence length="134" mass="14551">MASNETSFAMIDELQAKLAEFERLEATFKERDTTISNLKAFGAALHKSYDSEGNETEASKYSRVTTHMTPATFTPILTEKILSILQKGDFGAKPILVAFSEGEETGKIFVPVPKGEALKVMMTLGEKEVGGGEA</sequence>